<dbReference type="GO" id="GO:0043328">
    <property type="term" value="P:protein transport to vacuole involved in ubiquitin-dependent protein catabolic process via the multivesicular body sorting pathway"/>
    <property type="evidence" value="ECO:0007669"/>
    <property type="project" value="UniProtKB-UniRule"/>
</dbReference>
<keyword evidence="10" id="KW-1185">Reference proteome</keyword>
<evidence type="ECO:0000256" key="7">
    <source>
        <dbReference type="RuleBase" id="RU367095"/>
    </source>
</evidence>
<dbReference type="InterPro" id="IPR036388">
    <property type="entry name" value="WH-like_DNA-bd_sf"/>
</dbReference>
<dbReference type="AlphaFoldDB" id="A0A9P0A4Z9"/>
<keyword evidence="3 7" id="KW-0813">Transport</keyword>
<evidence type="ECO:0000313" key="10">
    <source>
        <dbReference type="Proteomes" id="UP001152759"/>
    </source>
</evidence>
<dbReference type="Gene3D" id="1.10.10.10">
    <property type="entry name" value="Winged helix-like DNA-binding domain superfamily/Winged helix DNA-binding domain"/>
    <property type="match status" value="2"/>
</dbReference>
<dbReference type="GO" id="GO:0000814">
    <property type="term" value="C:ESCRT II complex"/>
    <property type="evidence" value="ECO:0007669"/>
    <property type="project" value="UniProtKB-UniRule"/>
</dbReference>
<gene>
    <name evidence="9" type="ORF">BEMITA_LOCUS3981</name>
</gene>
<dbReference type="InterPro" id="IPR011993">
    <property type="entry name" value="PH-like_dom_sf"/>
</dbReference>
<dbReference type="InterPro" id="IPR021648">
    <property type="entry name" value="GLUE_dom"/>
</dbReference>
<dbReference type="Gene3D" id="6.10.140.260">
    <property type="match status" value="1"/>
</dbReference>
<evidence type="ECO:0000256" key="2">
    <source>
        <dbReference type="ARBA" id="ARBA00017953"/>
    </source>
</evidence>
<accession>A0A9P0A4Z9</accession>
<comment type="function">
    <text evidence="7">Component of the ESCRT-II complex (endosomal sorting complex required for transport II), which is required for multivesicular body (MVB) formation and sorting of endosomal cargo proteins into MVBs.</text>
</comment>
<evidence type="ECO:0000256" key="1">
    <source>
        <dbReference type="ARBA" id="ARBA00009697"/>
    </source>
</evidence>
<evidence type="ECO:0000256" key="6">
    <source>
        <dbReference type="ARBA" id="ARBA00030114"/>
    </source>
</evidence>
<dbReference type="InterPro" id="IPR036390">
    <property type="entry name" value="WH_DNA-bd_sf"/>
</dbReference>
<feature type="domain" description="GLUE N-terminal" evidence="8">
    <location>
        <begin position="1"/>
        <end position="141"/>
    </location>
</feature>
<dbReference type="PANTHER" id="PTHR13128">
    <property type="entry name" value="VACUOLAR PROTEIN-SORTING-ASSOCIATED PROTEIN 36"/>
    <property type="match status" value="1"/>
</dbReference>
<dbReference type="OrthoDB" id="271448at2759"/>
<evidence type="ECO:0000256" key="4">
    <source>
        <dbReference type="ARBA" id="ARBA00022490"/>
    </source>
</evidence>
<evidence type="ECO:0000256" key="3">
    <source>
        <dbReference type="ARBA" id="ARBA00022448"/>
    </source>
</evidence>
<dbReference type="KEGG" id="btab:109037856"/>
<reference evidence="9" key="1">
    <citation type="submission" date="2021-12" db="EMBL/GenBank/DDBJ databases">
        <authorList>
            <person name="King R."/>
        </authorList>
    </citation>
    <scope>NUCLEOTIDE SEQUENCE</scope>
</reference>
<keyword evidence="4 7" id="KW-0963">Cytoplasm</keyword>
<dbReference type="Proteomes" id="UP001152759">
    <property type="component" value="Chromosome 2"/>
</dbReference>
<dbReference type="Gene3D" id="2.30.29.30">
    <property type="entry name" value="Pleckstrin-homology domain (PH domain)/Phosphotyrosine-binding domain (PTB)"/>
    <property type="match status" value="1"/>
</dbReference>
<proteinExistence type="inferred from homology"/>
<sequence>MDRFEFSSGRLQPEEYLVSKFSNVRLYDGDEKTSFEHGDVLFTNLRLIWCRNSNDFSIQPVLSLSYSLITYVLIDVHSRKLKKKLIINLSDTYKPSNPGPVLTSPFNYVKLSFKENVDENFVGNLDEVINEHHKNESSKSGNAPTRIKLRTGIVGIERSIHEKNKVTDESITVAFQDLSKLMTMAKDMVVISKTISDKICNHQGEISEDETVKFKSYLLSLGIEDPVTRNRVQNENQFYENLAKEISKILLGTIKEIGGMMVLTDAYCRVNRARGLELLSPDDFLNASKLMDQLSLPLKLRVFDSGVMVLQLLSHDDQILVRETVLLLRNHSSMSPQELSTLVKIPVSLAKERLIVAEKFGRACRDESIEGLRFHVNFFLENRS</sequence>
<evidence type="ECO:0000259" key="8">
    <source>
        <dbReference type="PROSITE" id="PS51495"/>
    </source>
</evidence>
<keyword evidence="7" id="KW-0967">Endosome</keyword>
<dbReference type="InterPro" id="IPR037855">
    <property type="entry name" value="Vps36"/>
</dbReference>
<comment type="similarity">
    <text evidence="1 7">Belongs to the VPS36 family.</text>
</comment>
<dbReference type="InterPro" id="IPR040608">
    <property type="entry name" value="Snf8/Vps36"/>
</dbReference>
<dbReference type="Pfam" id="PF11605">
    <property type="entry name" value="Vps36_ESCRT-II"/>
    <property type="match status" value="1"/>
</dbReference>
<dbReference type="GO" id="GO:0043130">
    <property type="term" value="F:ubiquitin binding"/>
    <property type="evidence" value="ECO:0007669"/>
    <property type="project" value="UniProtKB-UniRule"/>
</dbReference>
<dbReference type="FunFam" id="1.10.10.10:FF:000416">
    <property type="entry name" value="Vacuolar protein-sorting-associated protein 36"/>
    <property type="match status" value="1"/>
</dbReference>
<dbReference type="EMBL" id="OU963863">
    <property type="protein sequence ID" value="CAH0384681.1"/>
    <property type="molecule type" value="Genomic_DNA"/>
</dbReference>
<dbReference type="PROSITE" id="PS51495">
    <property type="entry name" value="GLUE"/>
    <property type="match status" value="1"/>
</dbReference>
<dbReference type="GO" id="GO:0032266">
    <property type="term" value="F:phosphatidylinositol-3-phosphate binding"/>
    <property type="evidence" value="ECO:0007669"/>
    <property type="project" value="UniProtKB-UniRule"/>
</dbReference>
<evidence type="ECO:0000313" key="9">
    <source>
        <dbReference type="EMBL" id="CAH0384681.1"/>
    </source>
</evidence>
<name>A0A9P0A4Z9_BEMTA</name>
<protein>
    <recommendedName>
        <fullName evidence="2 7">Vacuolar protein-sorting-associated protein 36</fullName>
    </recommendedName>
    <alternativeName>
        <fullName evidence="6 7">ESCRT-II complex subunit VPS36</fullName>
    </alternativeName>
</protein>
<dbReference type="SUPFAM" id="SSF46785">
    <property type="entry name" value="Winged helix' DNA-binding domain"/>
    <property type="match status" value="2"/>
</dbReference>
<evidence type="ECO:0000256" key="5">
    <source>
        <dbReference type="ARBA" id="ARBA00022927"/>
    </source>
</evidence>
<dbReference type="Pfam" id="PF04157">
    <property type="entry name" value="EAP30"/>
    <property type="match status" value="1"/>
</dbReference>
<organism evidence="9 10">
    <name type="scientific">Bemisia tabaci</name>
    <name type="common">Sweetpotato whitefly</name>
    <name type="synonym">Aleurodes tabaci</name>
    <dbReference type="NCBI Taxonomy" id="7038"/>
    <lineage>
        <taxon>Eukaryota</taxon>
        <taxon>Metazoa</taxon>
        <taxon>Ecdysozoa</taxon>
        <taxon>Arthropoda</taxon>
        <taxon>Hexapoda</taxon>
        <taxon>Insecta</taxon>
        <taxon>Pterygota</taxon>
        <taxon>Neoptera</taxon>
        <taxon>Paraneoptera</taxon>
        <taxon>Hemiptera</taxon>
        <taxon>Sternorrhyncha</taxon>
        <taxon>Aleyrodoidea</taxon>
        <taxon>Aleyrodidae</taxon>
        <taxon>Aleyrodinae</taxon>
        <taxon>Bemisia</taxon>
    </lineage>
</organism>
<comment type="subunit">
    <text evidence="7">Component of the endosomal sorting complex required for transport II (ESCRT-II).</text>
</comment>
<dbReference type="SUPFAM" id="SSF50729">
    <property type="entry name" value="PH domain-like"/>
    <property type="match status" value="1"/>
</dbReference>
<keyword evidence="5 7" id="KW-0653">Protein transport</keyword>
<dbReference type="PANTHER" id="PTHR13128:SF12">
    <property type="entry name" value="VACUOLAR PROTEIN-SORTING-ASSOCIATED PROTEIN 36"/>
    <property type="match status" value="1"/>
</dbReference>
<comment type="subcellular location">
    <subcellularLocation>
        <location evidence="7">Cytoplasm</location>
    </subcellularLocation>
    <subcellularLocation>
        <location evidence="7">Endosome</location>
    </subcellularLocation>
</comment>
<dbReference type="GO" id="GO:0031902">
    <property type="term" value="C:late endosome membrane"/>
    <property type="evidence" value="ECO:0007669"/>
    <property type="project" value="UniProtKB-UniRule"/>
</dbReference>